<dbReference type="AlphaFoldDB" id="A0AAV6M0M4"/>
<dbReference type="Proteomes" id="UP000685013">
    <property type="component" value="Chromosome 18"/>
</dbReference>
<proteinExistence type="predicted"/>
<organism evidence="1 2">
    <name type="scientific">Cucurbita argyrosperma subsp. sororia</name>
    <dbReference type="NCBI Taxonomy" id="37648"/>
    <lineage>
        <taxon>Eukaryota</taxon>
        <taxon>Viridiplantae</taxon>
        <taxon>Streptophyta</taxon>
        <taxon>Embryophyta</taxon>
        <taxon>Tracheophyta</taxon>
        <taxon>Spermatophyta</taxon>
        <taxon>Magnoliopsida</taxon>
        <taxon>eudicotyledons</taxon>
        <taxon>Gunneridae</taxon>
        <taxon>Pentapetalae</taxon>
        <taxon>rosids</taxon>
        <taxon>fabids</taxon>
        <taxon>Cucurbitales</taxon>
        <taxon>Cucurbitaceae</taxon>
        <taxon>Cucurbiteae</taxon>
        <taxon>Cucurbita</taxon>
    </lineage>
</organism>
<evidence type="ECO:0000313" key="2">
    <source>
        <dbReference type="Proteomes" id="UP000685013"/>
    </source>
</evidence>
<protein>
    <submittedName>
        <fullName evidence="1">Uncharacterized protein</fullName>
    </submittedName>
</protein>
<evidence type="ECO:0000313" key="1">
    <source>
        <dbReference type="EMBL" id="KAG6573327.1"/>
    </source>
</evidence>
<comment type="caution">
    <text evidence="1">The sequence shown here is derived from an EMBL/GenBank/DDBJ whole genome shotgun (WGS) entry which is preliminary data.</text>
</comment>
<reference evidence="1 2" key="1">
    <citation type="journal article" date="2021" name="Hortic Res">
        <title>The domestication of Cucurbita argyrosperma as revealed by the genome of its wild relative.</title>
        <authorList>
            <person name="Barrera-Redondo J."/>
            <person name="Sanchez-de la Vega G."/>
            <person name="Aguirre-Liguori J.A."/>
            <person name="Castellanos-Morales G."/>
            <person name="Gutierrez-Guerrero Y.T."/>
            <person name="Aguirre-Dugua X."/>
            <person name="Aguirre-Planter E."/>
            <person name="Tenaillon M.I."/>
            <person name="Lira-Saade R."/>
            <person name="Eguiarte L.E."/>
        </authorList>
    </citation>
    <scope>NUCLEOTIDE SEQUENCE [LARGE SCALE GENOMIC DNA]</scope>
    <source>
        <strain evidence="1">JBR-2021</strain>
    </source>
</reference>
<gene>
    <name evidence="1" type="ORF">SDJN03_27214</name>
</gene>
<sequence>MADTGAGDGAENTIAVVIKIIMSGICGGDEAAATEERLVGVDGVGFLAGRRRRRVAFGEGGEEEVVVVVVKKKKNKKKEEDEQ</sequence>
<keyword evidence="2" id="KW-1185">Reference proteome</keyword>
<dbReference type="EMBL" id="JAGKQH010000018">
    <property type="protein sequence ID" value="KAG6573327.1"/>
    <property type="molecule type" value="Genomic_DNA"/>
</dbReference>
<name>A0AAV6M0M4_9ROSI</name>
<accession>A0AAV6M0M4</accession>
<feature type="non-terminal residue" evidence="1">
    <location>
        <position position="1"/>
    </location>
</feature>